<evidence type="ECO:0000313" key="1">
    <source>
        <dbReference type="EMBL" id="KAJ1676381.1"/>
    </source>
</evidence>
<feature type="non-terminal residue" evidence="1">
    <location>
        <position position="1"/>
    </location>
</feature>
<keyword evidence="2" id="KW-1185">Reference proteome</keyword>
<name>A0ACC1HL22_9FUNG</name>
<evidence type="ECO:0000313" key="2">
    <source>
        <dbReference type="Proteomes" id="UP001145114"/>
    </source>
</evidence>
<dbReference type="EMBL" id="JAMZIH010004204">
    <property type="protein sequence ID" value="KAJ1676381.1"/>
    <property type="molecule type" value="Genomic_DNA"/>
</dbReference>
<proteinExistence type="predicted"/>
<protein>
    <submittedName>
        <fullName evidence="1">Uncharacterized protein</fullName>
    </submittedName>
</protein>
<gene>
    <name evidence="1" type="ORF">EV182_008301</name>
</gene>
<reference evidence="1" key="1">
    <citation type="submission" date="2022-06" db="EMBL/GenBank/DDBJ databases">
        <title>Phylogenomic reconstructions and comparative analyses of Kickxellomycotina fungi.</title>
        <authorList>
            <person name="Reynolds N.K."/>
            <person name="Stajich J.E."/>
            <person name="Barry K."/>
            <person name="Grigoriev I.V."/>
            <person name="Crous P."/>
            <person name="Smith M.E."/>
        </authorList>
    </citation>
    <scope>NUCLEOTIDE SEQUENCE</scope>
    <source>
        <strain evidence="1">RSA 2271</strain>
    </source>
</reference>
<comment type="caution">
    <text evidence="1">The sequence shown here is derived from an EMBL/GenBank/DDBJ whole genome shotgun (WGS) entry which is preliminary data.</text>
</comment>
<dbReference type="Proteomes" id="UP001145114">
    <property type="component" value="Unassembled WGS sequence"/>
</dbReference>
<organism evidence="1 2">
    <name type="scientific">Spiromyces aspiralis</name>
    <dbReference type="NCBI Taxonomy" id="68401"/>
    <lineage>
        <taxon>Eukaryota</taxon>
        <taxon>Fungi</taxon>
        <taxon>Fungi incertae sedis</taxon>
        <taxon>Zoopagomycota</taxon>
        <taxon>Kickxellomycotina</taxon>
        <taxon>Kickxellomycetes</taxon>
        <taxon>Kickxellales</taxon>
        <taxon>Kickxellaceae</taxon>
        <taxon>Spiromyces</taxon>
    </lineage>
</organism>
<sequence>HPCQPGSFLLGSRVPDCSQQQPFRDRTLAFHFQSISTISAPRTRLRNTISTAETMPPSPTSNSSMSSRASSSTSASYWCMDGSPVPLVATQPSESRAPTTPPSNTLPLTATSRPWSSSSAAAMTSSSPIPPPMATSLLKQCSTYEWSKTWMCPRYILPLFSAETPTAHLTHPQASRALASTTWTRPSASCAAAPICGKRTWPSSCAGT</sequence>
<feature type="non-terminal residue" evidence="1">
    <location>
        <position position="208"/>
    </location>
</feature>
<accession>A0ACC1HL22</accession>